<dbReference type="EMBL" id="CP009921">
    <property type="protein sequence ID" value="AJI25728.1"/>
    <property type="molecule type" value="Genomic_DNA"/>
</dbReference>
<geneLocation type="plasmid" evidence="2 3">
    <name>pBMV_2</name>
</geneLocation>
<reference evidence="2 3" key="1">
    <citation type="journal article" date="2015" name="Genome Announc.">
        <title>Complete genome sequences for 35 biothreat assay-relevant bacillus species.</title>
        <authorList>
            <person name="Johnson S.L."/>
            <person name="Daligault H.E."/>
            <person name="Davenport K.W."/>
            <person name="Jaissle J."/>
            <person name="Frey K.G."/>
            <person name="Ladner J.T."/>
            <person name="Broomall S.M."/>
            <person name="Bishop-Lilly K.A."/>
            <person name="Bruce D.C."/>
            <person name="Gibbons H.S."/>
            <person name="Coyne S.R."/>
            <person name="Lo C.C."/>
            <person name="Meincke L."/>
            <person name="Munk A.C."/>
            <person name="Koroleva G.I."/>
            <person name="Rosenzweig C.N."/>
            <person name="Palacios G.F."/>
            <person name="Redden C.L."/>
            <person name="Minogue T.D."/>
            <person name="Chain P.S."/>
        </authorList>
    </citation>
    <scope>NUCLEOTIDE SEQUENCE [LARGE SCALE GENOMIC DNA]</scope>
    <source>
        <strain evidence="3">ATCC 14581 / DSM 32 / JCM 2506 / NBRC 15308 / NCIMB 9376 / NCTC 10342 / NRRL B-14308 / VKM B-512</strain>
        <plasmid evidence="2 3">pBMV_2</plasmid>
    </source>
</reference>
<dbReference type="InterPro" id="IPR001437">
    <property type="entry name" value="Tscrpt_elong_fac_GreA/B_C"/>
</dbReference>
<dbReference type="GO" id="GO:0032784">
    <property type="term" value="P:regulation of DNA-templated transcription elongation"/>
    <property type="evidence" value="ECO:0007669"/>
    <property type="project" value="InterPro"/>
</dbReference>
<dbReference type="KEGG" id="bmeg:BG04_5920"/>
<dbReference type="HOGENOM" id="CLU_101379_5_0_9"/>
<sequence>MSHKVYHPLGESLIRQLAFIDKNCTEFISSYFSSDTREYLNFFYKYTHEVQKYLLSFSALSEDISVVPKIFIESQVSLMYLDNKQTEQFTICFPDQSDPDKGNISFLSPVGSQLLLRSAGEKLVLTTPGGSTEVFIKEIKFKSNW</sequence>
<dbReference type="PANTHER" id="PTHR30437:SF4">
    <property type="entry name" value="TRANSCRIPTION ELONGATION FACTOR GREA"/>
    <property type="match status" value="1"/>
</dbReference>
<keyword evidence="2" id="KW-0614">Plasmid</keyword>
<dbReference type="GO" id="GO:0003677">
    <property type="term" value="F:DNA binding"/>
    <property type="evidence" value="ECO:0007669"/>
    <property type="project" value="InterPro"/>
</dbReference>
<organism evidence="2 3">
    <name type="scientific">Priestia megaterium (strain ATCC 14581 / DSM 32 / CCUG 1817 / JCM 2506 / NBRC 15308 / NCIMB 9376 / NCTC 10342 / NRRL B-14308 / VKM B-512 / Ford 19)</name>
    <name type="common">Bacillus megaterium</name>
    <dbReference type="NCBI Taxonomy" id="1348623"/>
    <lineage>
        <taxon>Bacteria</taxon>
        <taxon>Bacillati</taxon>
        <taxon>Bacillota</taxon>
        <taxon>Bacilli</taxon>
        <taxon>Bacillales</taxon>
        <taxon>Bacillaceae</taxon>
        <taxon>Priestia</taxon>
    </lineage>
</organism>
<gene>
    <name evidence="2" type="ORF">BG04_5920</name>
</gene>
<protein>
    <recommendedName>
        <fullName evidence="1">Transcription elongation factor GreA/GreB C-terminal domain-containing protein</fullName>
    </recommendedName>
</protein>
<evidence type="ECO:0000259" key="1">
    <source>
        <dbReference type="Pfam" id="PF01272"/>
    </source>
</evidence>
<dbReference type="GeneID" id="93645935"/>
<dbReference type="Proteomes" id="UP000031829">
    <property type="component" value="Plasmid pBMV_2"/>
</dbReference>
<proteinExistence type="predicted"/>
<evidence type="ECO:0000313" key="2">
    <source>
        <dbReference type="EMBL" id="AJI25728.1"/>
    </source>
</evidence>
<dbReference type="GO" id="GO:0006354">
    <property type="term" value="P:DNA-templated transcription elongation"/>
    <property type="evidence" value="ECO:0007669"/>
    <property type="project" value="TreeGrafter"/>
</dbReference>
<name>A0A0B6AYC9_PRIM2</name>
<dbReference type="AlphaFoldDB" id="A0A0B6AYC9"/>
<evidence type="ECO:0000313" key="3">
    <source>
        <dbReference type="Proteomes" id="UP000031829"/>
    </source>
</evidence>
<dbReference type="InterPro" id="IPR036953">
    <property type="entry name" value="GreA/GreB_C_sf"/>
</dbReference>
<dbReference type="GO" id="GO:0070063">
    <property type="term" value="F:RNA polymerase binding"/>
    <property type="evidence" value="ECO:0007669"/>
    <property type="project" value="InterPro"/>
</dbReference>
<dbReference type="SUPFAM" id="SSF54534">
    <property type="entry name" value="FKBP-like"/>
    <property type="match status" value="1"/>
</dbReference>
<dbReference type="RefSeq" id="WP_034655781.1">
    <property type="nucleotide sequence ID" value="NZ_BCVB01000028.1"/>
</dbReference>
<dbReference type="PANTHER" id="PTHR30437">
    <property type="entry name" value="TRANSCRIPTION ELONGATION FACTOR GREA"/>
    <property type="match status" value="1"/>
</dbReference>
<feature type="domain" description="Transcription elongation factor GreA/GreB C-terminal" evidence="1">
    <location>
        <begin position="69"/>
        <end position="140"/>
    </location>
</feature>
<dbReference type="InterPro" id="IPR023459">
    <property type="entry name" value="Tscrpt_elong_fac_GreA/B_fam"/>
</dbReference>
<dbReference type="Pfam" id="PF01272">
    <property type="entry name" value="GreA_GreB"/>
    <property type="match status" value="1"/>
</dbReference>
<accession>A0A0B6AYC9</accession>
<dbReference type="Gene3D" id="3.10.50.30">
    <property type="entry name" value="Transcription elongation factor, GreA/GreB, C-terminal domain"/>
    <property type="match status" value="1"/>
</dbReference>